<feature type="domain" description="RGS" evidence="1">
    <location>
        <begin position="129"/>
        <end position="231"/>
    </location>
</feature>
<dbReference type="STRING" id="645134.A0A0L0HGW8"/>
<dbReference type="InParanoid" id="A0A0L0HGW8"/>
<accession>A0A0L0HGW8</accession>
<evidence type="ECO:0000313" key="2">
    <source>
        <dbReference type="EMBL" id="KND00322.1"/>
    </source>
</evidence>
<dbReference type="GeneID" id="27688083"/>
<dbReference type="PROSITE" id="PS50132">
    <property type="entry name" value="RGS"/>
    <property type="match status" value="1"/>
</dbReference>
<reference evidence="2 3" key="1">
    <citation type="submission" date="2009-08" db="EMBL/GenBank/DDBJ databases">
        <title>The Genome Sequence of Spizellomyces punctatus strain DAOM BR117.</title>
        <authorList>
            <consortium name="The Broad Institute Genome Sequencing Platform"/>
            <person name="Russ C."/>
            <person name="Cuomo C."/>
            <person name="Shea T."/>
            <person name="Young S.K."/>
            <person name="Zeng Q."/>
            <person name="Koehrsen M."/>
            <person name="Haas B."/>
            <person name="Borodovsky M."/>
            <person name="Guigo R."/>
            <person name="Alvarado L."/>
            <person name="Berlin A."/>
            <person name="Bochicchio J."/>
            <person name="Borenstein D."/>
            <person name="Chapman S."/>
            <person name="Chen Z."/>
            <person name="Engels R."/>
            <person name="Freedman E."/>
            <person name="Gellesch M."/>
            <person name="Goldberg J."/>
            <person name="Griggs A."/>
            <person name="Gujja S."/>
            <person name="Heiman D."/>
            <person name="Hepburn T."/>
            <person name="Howarth C."/>
            <person name="Jen D."/>
            <person name="Larson L."/>
            <person name="Lewis B."/>
            <person name="Mehta T."/>
            <person name="Park D."/>
            <person name="Pearson M."/>
            <person name="Roberts A."/>
            <person name="Saif S."/>
            <person name="Shenoy N."/>
            <person name="Sisk P."/>
            <person name="Stolte C."/>
            <person name="Sykes S."/>
            <person name="Thomson T."/>
            <person name="Walk T."/>
            <person name="White J."/>
            <person name="Yandava C."/>
            <person name="Burger G."/>
            <person name="Gray M.W."/>
            <person name="Holland P.W.H."/>
            <person name="King N."/>
            <person name="Lang F.B.F."/>
            <person name="Roger A.J."/>
            <person name="Ruiz-Trillo I."/>
            <person name="Lander E."/>
            <person name="Nusbaum C."/>
        </authorList>
    </citation>
    <scope>NUCLEOTIDE SEQUENCE [LARGE SCALE GENOMIC DNA]</scope>
    <source>
        <strain evidence="2 3">DAOM BR117</strain>
    </source>
</reference>
<dbReference type="Proteomes" id="UP000053201">
    <property type="component" value="Unassembled WGS sequence"/>
</dbReference>
<sequence>MSLYPSCTSPAFTTTAPNLPPHMDARSKRKCSEFFGEDVLPFNMGKGSSRKLWAYLAGVGVTGNKRASWPTAGLPTEEVVEVPRSSTPVQHSASVTWSPLVRSSTRKLADIMGESCPLDVCVRDIEEGGLEVMLESRLPLIYFLSHLLAEHTAESLFFTHDMKSFAQSSFPTTASLLHHSQDLFSTYLDAASVLEINVSQSTRRIVATNIRHRKGIAAFDHAVVQVKKLLEQAWTRFKESRTWSTMKADLGHSRIITNESEYKAKATLYSVLAKQYNPATVGEDPARVLLVRKKTKEVVASLGIELGMAL</sequence>
<proteinExistence type="predicted"/>
<organism evidence="2 3">
    <name type="scientific">Spizellomyces punctatus (strain DAOM BR117)</name>
    <dbReference type="NCBI Taxonomy" id="645134"/>
    <lineage>
        <taxon>Eukaryota</taxon>
        <taxon>Fungi</taxon>
        <taxon>Fungi incertae sedis</taxon>
        <taxon>Chytridiomycota</taxon>
        <taxon>Chytridiomycota incertae sedis</taxon>
        <taxon>Chytridiomycetes</taxon>
        <taxon>Spizellomycetales</taxon>
        <taxon>Spizellomycetaceae</taxon>
        <taxon>Spizellomyces</taxon>
    </lineage>
</organism>
<dbReference type="EMBL" id="KQ257456">
    <property type="protein sequence ID" value="KND00322.1"/>
    <property type="molecule type" value="Genomic_DNA"/>
</dbReference>
<dbReference type="InterPro" id="IPR016137">
    <property type="entry name" value="RGS"/>
</dbReference>
<dbReference type="AlphaFoldDB" id="A0A0L0HGW8"/>
<name>A0A0L0HGW8_SPIPD</name>
<keyword evidence="3" id="KW-1185">Reference proteome</keyword>
<dbReference type="InterPro" id="IPR036305">
    <property type="entry name" value="RGS_sf"/>
</dbReference>
<dbReference type="InterPro" id="IPR044926">
    <property type="entry name" value="RGS_subdomain_2"/>
</dbReference>
<evidence type="ECO:0000313" key="3">
    <source>
        <dbReference type="Proteomes" id="UP000053201"/>
    </source>
</evidence>
<dbReference type="Pfam" id="PF00615">
    <property type="entry name" value="RGS"/>
    <property type="match status" value="1"/>
</dbReference>
<dbReference type="Gene3D" id="1.10.167.10">
    <property type="entry name" value="Regulator of G-protein Signalling 4, domain 2"/>
    <property type="match status" value="1"/>
</dbReference>
<evidence type="ECO:0000259" key="1">
    <source>
        <dbReference type="PROSITE" id="PS50132"/>
    </source>
</evidence>
<dbReference type="SUPFAM" id="SSF48097">
    <property type="entry name" value="Regulator of G-protein signaling, RGS"/>
    <property type="match status" value="1"/>
</dbReference>
<dbReference type="VEuPathDB" id="FungiDB:SPPG_04646"/>
<dbReference type="RefSeq" id="XP_016608361.1">
    <property type="nucleotide sequence ID" value="XM_016752881.1"/>
</dbReference>
<gene>
    <name evidence="2" type="ORF">SPPG_04646</name>
</gene>
<dbReference type="OrthoDB" id="196547at2759"/>
<protein>
    <recommendedName>
        <fullName evidence="1">RGS domain-containing protein</fullName>
    </recommendedName>
</protein>